<dbReference type="Proteomes" id="UP000217895">
    <property type="component" value="Chromosome"/>
</dbReference>
<protein>
    <recommendedName>
        <fullName evidence="3">DUF1257 domain-containing protein</fullName>
    </recommendedName>
</protein>
<evidence type="ECO:0000313" key="1">
    <source>
        <dbReference type="EMBL" id="BAY56646.1"/>
    </source>
</evidence>
<gene>
    <name evidence="1" type="ORF">NIES2135_34810</name>
</gene>
<dbReference type="EMBL" id="AP018203">
    <property type="protein sequence ID" value="BAY56646.1"/>
    <property type="molecule type" value="Genomic_DNA"/>
</dbReference>
<sequence>MSHFSTLRSKITDAELLKSSLRDLGFTVETNAEVRGMGCQRVHADIVAVLDGSYDIGWIHNEDGTFSIVADLWGVARKHNLAELMTSVNQKYAVQQTLNQVKRPGLQNANVQVMVR</sequence>
<accession>A0A1Z4JIW3</accession>
<name>A0A1Z4JIW3_LEPBY</name>
<proteinExistence type="predicted"/>
<reference evidence="1 2" key="1">
    <citation type="submission" date="2017-06" db="EMBL/GenBank/DDBJ databases">
        <title>Genome sequencing of cyanobaciteial culture collection at National Institute for Environmental Studies (NIES).</title>
        <authorList>
            <person name="Hirose Y."/>
            <person name="Shimura Y."/>
            <person name="Fujisawa T."/>
            <person name="Nakamura Y."/>
            <person name="Kawachi M."/>
        </authorList>
    </citation>
    <scope>NUCLEOTIDE SEQUENCE [LARGE SCALE GENOMIC DNA]</scope>
    <source>
        <strain evidence="1 2">NIES-2135</strain>
    </source>
</reference>
<dbReference type="Pfam" id="PF06868">
    <property type="entry name" value="DUF1257"/>
    <property type="match status" value="1"/>
</dbReference>
<dbReference type="InterPro" id="IPR009666">
    <property type="entry name" value="Uncharacterised_Ycf35"/>
</dbReference>
<dbReference type="PANTHER" id="PTHR39638">
    <property type="entry name" value="YCF35"/>
    <property type="match status" value="1"/>
</dbReference>
<dbReference type="AlphaFoldDB" id="A0A1Z4JIW3"/>
<keyword evidence="2" id="KW-1185">Reference proteome</keyword>
<dbReference type="PANTHER" id="PTHR39638:SF2">
    <property type="entry name" value="YCF35"/>
    <property type="match status" value="1"/>
</dbReference>
<evidence type="ECO:0008006" key="3">
    <source>
        <dbReference type="Google" id="ProtNLM"/>
    </source>
</evidence>
<organism evidence="1 2">
    <name type="scientific">Leptolyngbya boryana NIES-2135</name>
    <dbReference type="NCBI Taxonomy" id="1973484"/>
    <lineage>
        <taxon>Bacteria</taxon>
        <taxon>Bacillati</taxon>
        <taxon>Cyanobacteriota</taxon>
        <taxon>Cyanophyceae</taxon>
        <taxon>Leptolyngbyales</taxon>
        <taxon>Leptolyngbyaceae</taxon>
        <taxon>Leptolyngbya group</taxon>
        <taxon>Leptolyngbya</taxon>
    </lineage>
</organism>
<evidence type="ECO:0000313" key="2">
    <source>
        <dbReference type="Proteomes" id="UP000217895"/>
    </source>
</evidence>